<evidence type="ECO:0000313" key="10">
    <source>
        <dbReference type="Proteomes" id="UP000275727"/>
    </source>
</evidence>
<dbReference type="Pfam" id="PF00441">
    <property type="entry name" value="Acyl-CoA_dh_1"/>
    <property type="match status" value="1"/>
</dbReference>
<dbReference type="InterPro" id="IPR036250">
    <property type="entry name" value="AcylCo_DH-like_C"/>
</dbReference>
<dbReference type="InterPro" id="IPR046373">
    <property type="entry name" value="Acyl-CoA_Oxase/DH_mid-dom_sf"/>
</dbReference>
<organism evidence="8 10">
    <name type="scientific">Sphingosinicella microcystinivorans</name>
    <dbReference type="NCBI Taxonomy" id="335406"/>
    <lineage>
        <taxon>Bacteria</taxon>
        <taxon>Pseudomonadati</taxon>
        <taxon>Pseudomonadota</taxon>
        <taxon>Alphaproteobacteria</taxon>
        <taxon>Sphingomonadales</taxon>
        <taxon>Sphingosinicellaceae</taxon>
        <taxon>Sphingosinicella</taxon>
    </lineage>
</organism>
<evidence type="ECO:0000256" key="1">
    <source>
        <dbReference type="ARBA" id="ARBA00001974"/>
    </source>
</evidence>
<dbReference type="AlphaFoldDB" id="A0AAD1G1C4"/>
<dbReference type="EMBL" id="AP018711">
    <property type="protein sequence ID" value="BBE34496.1"/>
    <property type="molecule type" value="Genomic_DNA"/>
</dbReference>
<keyword evidence="3 5" id="KW-0285">Flavoprotein</keyword>
<dbReference type="EMBL" id="RBWX01000007">
    <property type="protein sequence ID" value="RKS91517.1"/>
    <property type="molecule type" value="Genomic_DNA"/>
</dbReference>
<evidence type="ECO:0000259" key="6">
    <source>
        <dbReference type="Pfam" id="PF00441"/>
    </source>
</evidence>
<comment type="cofactor">
    <cofactor evidence="1 5">
        <name>FAD</name>
        <dbReference type="ChEBI" id="CHEBI:57692"/>
    </cofactor>
</comment>
<dbReference type="PROSITE" id="PS00073">
    <property type="entry name" value="ACYL_COA_DH_2"/>
    <property type="match status" value="1"/>
</dbReference>
<evidence type="ECO:0000256" key="4">
    <source>
        <dbReference type="ARBA" id="ARBA00022827"/>
    </source>
</evidence>
<dbReference type="Gene3D" id="2.40.110.10">
    <property type="entry name" value="Butyryl-CoA Dehydrogenase, subunit A, domain 2"/>
    <property type="match status" value="1"/>
</dbReference>
<protein>
    <submittedName>
        <fullName evidence="8">Acyl-CoA dehydrogenase</fullName>
    </submittedName>
</protein>
<dbReference type="Pfam" id="PF02770">
    <property type="entry name" value="Acyl-CoA_dh_M"/>
    <property type="match status" value="1"/>
</dbReference>
<evidence type="ECO:0000313" key="11">
    <source>
        <dbReference type="Proteomes" id="UP000276029"/>
    </source>
</evidence>
<dbReference type="PANTHER" id="PTHR43884:SF12">
    <property type="entry name" value="ISOVALERYL-COA DEHYDROGENASE, MITOCHONDRIAL-RELATED"/>
    <property type="match status" value="1"/>
</dbReference>
<dbReference type="PANTHER" id="PTHR43884">
    <property type="entry name" value="ACYL-COA DEHYDROGENASE"/>
    <property type="match status" value="1"/>
</dbReference>
<dbReference type="Proteomes" id="UP000276029">
    <property type="component" value="Unassembled WGS sequence"/>
</dbReference>
<dbReference type="InterPro" id="IPR009075">
    <property type="entry name" value="AcylCo_DH/oxidase_C"/>
</dbReference>
<dbReference type="InterPro" id="IPR006089">
    <property type="entry name" value="Acyl-CoA_DH_CS"/>
</dbReference>
<feature type="domain" description="Acyl-CoA dehydrogenase/oxidase C-terminal" evidence="6">
    <location>
        <begin position="298"/>
        <end position="422"/>
    </location>
</feature>
<dbReference type="KEGG" id="smic:SmB9_21540"/>
<keyword evidence="11" id="KW-1185">Reference proteome</keyword>
<reference evidence="9 11" key="2">
    <citation type="submission" date="2018-10" db="EMBL/GenBank/DDBJ databases">
        <title>Genomic Encyclopedia of Type Strains, Phase IV (KMG-IV): sequencing the most valuable type-strain genomes for metagenomic binning, comparative biology and taxonomic classification.</title>
        <authorList>
            <person name="Goeker M."/>
        </authorList>
    </citation>
    <scope>NUCLEOTIDE SEQUENCE [LARGE SCALE GENOMIC DNA]</scope>
    <source>
        <strain evidence="9 11">DSM 19791</strain>
    </source>
</reference>
<evidence type="ECO:0000256" key="5">
    <source>
        <dbReference type="RuleBase" id="RU362125"/>
    </source>
</evidence>
<evidence type="ECO:0000313" key="8">
    <source>
        <dbReference type="EMBL" id="BBE34496.1"/>
    </source>
</evidence>
<dbReference type="InterPro" id="IPR006091">
    <property type="entry name" value="Acyl-CoA_Oxase/DH_mid-dom"/>
</dbReference>
<dbReference type="RefSeq" id="WP_197723605.1">
    <property type="nucleotide sequence ID" value="NZ_AP018711.1"/>
</dbReference>
<evidence type="ECO:0000313" key="9">
    <source>
        <dbReference type="EMBL" id="RKS91517.1"/>
    </source>
</evidence>
<dbReference type="Proteomes" id="UP000275727">
    <property type="component" value="Chromosome"/>
</dbReference>
<reference evidence="8 10" key="1">
    <citation type="submission" date="2018-06" db="EMBL/GenBank/DDBJ databases">
        <title>Complete Genome Sequence of the Microcystin-Degrading Bacterium Sphingosinicella microcystinivorans Strain B-9.</title>
        <authorList>
            <person name="Jin H."/>
            <person name="Nishizawa T."/>
            <person name="Guo Y."/>
            <person name="Nishizawa A."/>
            <person name="Park H."/>
            <person name="Kato H."/>
            <person name="Tsuji K."/>
            <person name="Harada K."/>
        </authorList>
    </citation>
    <scope>NUCLEOTIDE SEQUENCE [LARGE SCALE GENOMIC DNA]</scope>
    <source>
        <strain evidence="8 10">B9</strain>
    </source>
</reference>
<evidence type="ECO:0000256" key="2">
    <source>
        <dbReference type="ARBA" id="ARBA00009347"/>
    </source>
</evidence>
<sequence>MNHQLAVVHHDIASGSGPLPFAQWDSNPHVKLGQLGAEPPLPEIATELQKSLHGFAEKVMRPIGTELDRLSADAVVDKASRYWEFRRGYAELGINMETLASFSAEEMPHVFAILFEELGWGDSGLAISAGAGLLPHYMAAKFGNDFVARTYPESLIGSWGITEPDRGSDSIDPGGHAAHAAGKPNRPNCVARISDGKIVINGQKSAWVSNGPVAELCILYCAAETGSGYDPARGAVVIVPLDAPGVSKGKPLEKMGQRALPQGEIFFNDVTLDIDHLLVAPEDYLKGVYAIHSEANALMGATFTGCARAAYELAHAYAHERRQGGVPLIRHQDVARRLFHMARKVEISRALARRVTAFNMNNPMPALQAAMFSKVTSTQHALEVTSDALQMFGGNGLTREYPMEKLFRDARASLIEDGCNEVIAIKGGMLLTDPDLLPG</sequence>
<feature type="domain" description="Acyl-CoA oxidase/dehydrogenase middle" evidence="7">
    <location>
        <begin position="160"/>
        <end position="270"/>
    </location>
</feature>
<evidence type="ECO:0000256" key="3">
    <source>
        <dbReference type="ARBA" id="ARBA00022630"/>
    </source>
</evidence>
<evidence type="ECO:0000259" key="7">
    <source>
        <dbReference type="Pfam" id="PF02770"/>
    </source>
</evidence>
<dbReference type="SUPFAM" id="SSF47203">
    <property type="entry name" value="Acyl-CoA dehydrogenase C-terminal domain-like"/>
    <property type="match status" value="1"/>
</dbReference>
<name>A0AAD1G1C4_SPHMI</name>
<dbReference type="Gene3D" id="1.20.140.10">
    <property type="entry name" value="Butyryl-CoA Dehydrogenase, subunit A, domain 3"/>
    <property type="match status" value="1"/>
</dbReference>
<proteinExistence type="inferred from homology"/>
<dbReference type="CDD" id="cd00567">
    <property type="entry name" value="ACAD"/>
    <property type="match status" value="1"/>
</dbReference>
<keyword evidence="4 5" id="KW-0274">FAD</keyword>
<dbReference type="SUPFAM" id="SSF56645">
    <property type="entry name" value="Acyl-CoA dehydrogenase NM domain-like"/>
    <property type="match status" value="1"/>
</dbReference>
<accession>A0AAD1G1C4</accession>
<keyword evidence="5" id="KW-0560">Oxidoreductase</keyword>
<gene>
    <name evidence="9" type="ORF">DFR51_1082</name>
    <name evidence="8" type="ORF">SmB9_21540</name>
</gene>
<dbReference type="GO" id="GO:0003995">
    <property type="term" value="F:acyl-CoA dehydrogenase activity"/>
    <property type="evidence" value="ECO:0007669"/>
    <property type="project" value="InterPro"/>
</dbReference>
<dbReference type="InterPro" id="IPR009100">
    <property type="entry name" value="AcylCoA_DH/oxidase_NM_dom_sf"/>
</dbReference>
<comment type="similarity">
    <text evidence="2 5">Belongs to the acyl-CoA dehydrogenase family.</text>
</comment>